<gene>
    <name evidence="3" type="ORF">JG688_00004186</name>
</gene>
<keyword evidence="4" id="KW-1185">Reference proteome</keyword>
<name>A0A8J5M9I6_9STRA</name>
<organism evidence="3 4">
    <name type="scientific">Phytophthora aleatoria</name>
    <dbReference type="NCBI Taxonomy" id="2496075"/>
    <lineage>
        <taxon>Eukaryota</taxon>
        <taxon>Sar</taxon>
        <taxon>Stramenopiles</taxon>
        <taxon>Oomycota</taxon>
        <taxon>Peronosporomycetes</taxon>
        <taxon>Peronosporales</taxon>
        <taxon>Peronosporaceae</taxon>
        <taxon>Phytophthora</taxon>
    </lineage>
</organism>
<protein>
    <recommendedName>
        <fullName evidence="2">Anoctamin transmembrane domain-containing protein</fullName>
    </recommendedName>
</protein>
<evidence type="ECO:0000256" key="1">
    <source>
        <dbReference type="SAM" id="MobiDB-lite"/>
    </source>
</evidence>
<evidence type="ECO:0000313" key="3">
    <source>
        <dbReference type="EMBL" id="KAG6971978.1"/>
    </source>
</evidence>
<evidence type="ECO:0000313" key="4">
    <source>
        <dbReference type="Proteomes" id="UP000709295"/>
    </source>
</evidence>
<dbReference type="InterPro" id="IPR049452">
    <property type="entry name" value="Anoctamin_TM"/>
</dbReference>
<reference evidence="3" key="1">
    <citation type="submission" date="2021-01" db="EMBL/GenBank/DDBJ databases">
        <title>Phytophthora aleatoria, a newly-described species from Pinus radiata is distinct from Phytophthora cactorum isolates based on comparative genomics.</title>
        <authorList>
            <person name="Mcdougal R."/>
            <person name="Panda P."/>
            <person name="Williams N."/>
            <person name="Studholme D.J."/>
        </authorList>
    </citation>
    <scope>NUCLEOTIDE SEQUENCE</scope>
    <source>
        <strain evidence="3">NZFS 4037</strain>
    </source>
</reference>
<dbReference type="AlphaFoldDB" id="A0A8J5M9I6"/>
<accession>A0A8J5M9I6</accession>
<proteinExistence type="predicted"/>
<sequence>MSYDSVSLGIVGSPGVSPRGEQNVLETFYYTLVFPVPSAREMPRISYSEVCEMLRGVTAGGRAREARAIEELRAAWEAKFRSGAPMAQDMIPFSALQELVRDVIIARFSALSGMTVRPRTESLGNGRILLSFRPSPALLRATAERLKVRVPASIALEIDSKPEAKLWGQAEAQEEIYRLFLAGKITAEDAQIFDYEDSGMWTRRLRALQRFSTTKTSGQAEEEVVYLPFRALAALRYVYRQIDDEGDGGGGMDGSTLSPFRMVDKIRLTKALIDAEFDCDALLERGLLDHHLCPHTYRTTDVDTSLDPYSPVGKEVARRLVSALVLVALTLELGASNAVLVASNRFQALATETSSRFNVALGVIALISKSWTVAALQIRVDAHSLCYDTQRPFPIQALSLGSWLGYLHVLRIGAVLHSTVFMLMIFLDTTAADLDNKTFEQRVVALGALFACVGWVAYALKDHQDLTEERHLKLLRIKQAALESKYLGHLGTHLAASAKATLPPGRVFLNGVPRYVVTGDKGEEDAAEELRDQWRQQQMQMLGLEKRVAELRDSEDDTPSVGVLYVEVQGSGTVGTGSGSSRGDSMSTKSLEVSKKETGGRIASPLPAQMANTSPCVYATVAQ</sequence>
<feature type="compositionally biased region" description="Low complexity" evidence="1">
    <location>
        <begin position="581"/>
        <end position="590"/>
    </location>
</feature>
<dbReference type="EMBL" id="JAENGY010000145">
    <property type="protein sequence ID" value="KAG6971978.1"/>
    <property type="molecule type" value="Genomic_DNA"/>
</dbReference>
<comment type="caution">
    <text evidence="3">The sequence shown here is derived from an EMBL/GenBank/DDBJ whole genome shotgun (WGS) entry which is preliminary data.</text>
</comment>
<evidence type="ECO:0000259" key="2">
    <source>
        <dbReference type="Pfam" id="PF04547"/>
    </source>
</evidence>
<feature type="region of interest" description="Disordered" evidence="1">
    <location>
        <begin position="573"/>
        <end position="608"/>
    </location>
</feature>
<feature type="domain" description="Anoctamin transmembrane" evidence="2">
    <location>
        <begin position="373"/>
        <end position="429"/>
    </location>
</feature>
<dbReference type="Proteomes" id="UP000709295">
    <property type="component" value="Unassembled WGS sequence"/>
</dbReference>
<dbReference type="Pfam" id="PF04547">
    <property type="entry name" value="Anoctamin"/>
    <property type="match status" value="1"/>
</dbReference>